<dbReference type="Proteomes" id="UP000198775">
    <property type="component" value="Unassembled WGS sequence"/>
</dbReference>
<reference evidence="2" key="1">
    <citation type="submission" date="2016-10" db="EMBL/GenBank/DDBJ databases">
        <authorList>
            <person name="Varghese N."/>
            <person name="Submissions S."/>
        </authorList>
    </citation>
    <scope>NUCLEOTIDE SEQUENCE [LARGE SCALE GENOMIC DNA]</scope>
    <source>
        <strain evidence="2">IBRC-M 10043</strain>
    </source>
</reference>
<name>A0A1H8S1A1_9EURY</name>
<dbReference type="EMBL" id="FOCX01000017">
    <property type="protein sequence ID" value="SEO72316.1"/>
    <property type="molecule type" value="Genomic_DNA"/>
</dbReference>
<dbReference type="SUPFAM" id="SSF57802">
    <property type="entry name" value="Rubredoxin-like"/>
    <property type="match status" value="1"/>
</dbReference>
<sequence>MMPNSDDYFLACDSCGVVLMRSDAPDECPACERDVVSTGHQAKAEGCTTVSNVTRWVA</sequence>
<proteinExistence type="predicted"/>
<keyword evidence="2" id="KW-1185">Reference proteome</keyword>
<protein>
    <submittedName>
        <fullName evidence="1">Uncharacterized protein</fullName>
    </submittedName>
</protein>
<gene>
    <name evidence="1" type="ORF">SAMN05216388_1017109</name>
</gene>
<accession>A0A1H8S1A1</accession>
<organism evidence="1 2">
    <name type="scientific">Halorientalis persicus</name>
    <dbReference type="NCBI Taxonomy" id="1367881"/>
    <lineage>
        <taxon>Archaea</taxon>
        <taxon>Methanobacteriati</taxon>
        <taxon>Methanobacteriota</taxon>
        <taxon>Stenosarchaea group</taxon>
        <taxon>Halobacteria</taxon>
        <taxon>Halobacteriales</taxon>
        <taxon>Haloarculaceae</taxon>
        <taxon>Halorientalis</taxon>
    </lineage>
</organism>
<evidence type="ECO:0000313" key="1">
    <source>
        <dbReference type="EMBL" id="SEO72316.1"/>
    </source>
</evidence>
<dbReference type="AlphaFoldDB" id="A0A1H8S1A1"/>
<evidence type="ECO:0000313" key="2">
    <source>
        <dbReference type="Proteomes" id="UP000198775"/>
    </source>
</evidence>